<keyword evidence="11 15" id="KW-0234">DNA repair</keyword>
<keyword evidence="7 15" id="KW-0227">DNA damage</keyword>
<evidence type="ECO:0000313" key="17">
    <source>
        <dbReference type="Proteomes" id="UP001162162"/>
    </source>
</evidence>
<evidence type="ECO:0000256" key="6">
    <source>
        <dbReference type="ARBA" id="ARBA00022737"/>
    </source>
</evidence>
<evidence type="ECO:0000256" key="3">
    <source>
        <dbReference type="ARBA" id="ARBA00022490"/>
    </source>
</evidence>
<keyword evidence="10 15" id="KW-0156">Chromatin regulator</keyword>
<dbReference type="InterPro" id="IPR010358">
    <property type="entry name" value="BRE"/>
</dbReference>
<evidence type="ECO:0000313" key="16">
    <source>
        <dbReference type="EMBL" id="KAJ8954984.1"/>
    </source>
</evidence>
<evidence type="ECO:0000256" key="13">
    <source>
        <dbReference type="ARBA" id="ARBA00023306"/>
    </source>
</evidence>
<comment type="similarity">
    <text evidence="14 15">Belongs to the BABAM2 family.</text>
</comment>
<dbReference type="Pfam" id="PF06113">
    <property type="entry name" value="BRE"/>
    <property type="match status" value="1"/>
</dbReference>
<keyword evidence="12 15" id="KW-0539">Nucleus</keyword>
<evidence type="ECO:0000256" key="1">
    <source>
        <dbReference type="ARBA" id="ARBA00004123"/>
    </source>
</evidence>
<comment type="caution">
    <text evidence="16">The sequence shown here is derived from an EMBL/GenBank/DDBJ whole genome shotgun (WGS) entry which is preliminary data.</text>
</comment>
<accession>A0AAV8YVM0</accession>
<keyword evidence="9 15" id="KW-0833">Ubl conjugation pathway</keyword>
<comment type="subcellular location">
    <subcellularLocation>
        <location evidence="15">Cytoplasm</location>
    </subcellularLocation>
    <subcellularLocation>
        <location evidence="1 15">Nucleus</location>
    </subcellularLocation>
    <text evidence="15">Localizes at sites of DNA damage at double-strand breaks (DSBs).</text>
</comment>
<dbReference type="EMBL" id="JAPWTK010000041">
    <property type="protein sequence ID" value="KAJ8954984.1"/>
    <property type="molecule type" value="Genomic_DNA"/>
</dbReference>
<comment type="subunit">
    <text evidence="15">Component of the ARISC complex. Component of the BRCA1-A complex. Component of the BRISC complex. Binds polyubiquitin.</text>
</comment>
<reference evidence="16" key="1">
    <citation type="journal article" date="2023" name="Insect Mol. Biol.">
        <title>Genome sequencing provides insights into the evolution of gene families encoding plant cell wall-degrading enzymes in longhorned beetles.</title>
        <authorList>
            <person name="Shin N.R."/>
            <person name="Okamura Y."/>
            <person name="Kirsch R."/>
            <person name="Pauchet Y."/>
        </authorList>
    </citation>
    <scope>NUCLEOTIDE SEQUENCE</scope>
    <source>
        <strain evidence="16">AMC_N1</strain>
    </source>
</reference>
<evidence type="ECO:0000256" key="10">
    <source>
        <dbReference type="ARBA" id="ARBA00022853"/>
    </source>
</evidence>
<name>A0AAV8YVM0_9CUCU</name>
<dbReference type="PROSITE" id="PS00018">
    <property type="entry name" value="EF_HAND_1"/>
    <property type="match status" value="1"/>
</dbReference>
<comment type="domain">
    <text evidence="15">Contains 2 ubiquitin-conjugating enzyme family-like (UEV-like) regions. These regions lack the critical Cys residues required for ubiquitination but retain the ability to bind ubiquitin.</text>
</comment>
<dbReference type="GO" id="GO:0006302">
    <property type="term" value="P:double-strand break repair"/>
    <property type="evidence" value="ECO:0007669"/>
    <property type="project" value="UniProtKB-UniRule"/>
</dbReference>
<evidence type="ECO:0000256" key="15">
    <source>
        <dbReference type="RuleBase" id="RU368019"/>
    </source>
</evidence>
<dbReference type="PANTHER" id="PTHR15189:SF7">
    <property type="entry name" value="BRISC AND BRCA1-A COMPLEX MEMBER 2"/>
    <property type="match status" value="1"/>
</dbReference>
<keyword evidence="8 15" id="KW-0498">Mitosis</keyword>
<keyword evidence="4 15" id="KW-0132">Cell division</keyword>
<dbReference type="GO" id="GO:0045739">
    <property type="term" value="P:positive regulation of DNA repair"/>
    <property type="evidence" value="ECO:0007669"/>
    <property type="project" value="UniProtKB-UniRule"/>
</dbReference>
<dbReference type="GO" id="GO:0007095">
    <property type="term" value="P:mitotic G2 DNA damage checkpoint signaling"/>
    <property type="evidence" value="ECO:0007669"/>
    <property type="project" value="UniProtKB-UniRule"/>
</dbReference>
<dbReference type="PANTHER" id="PTHR15189">
    <property type="entry name" value="BRISC AND BRCA1-A COMPLEX MEMBER 2"/>
    <property type="match status" value="1"/>
</dbReference>
<keyword evidence="13 15" id="KW-0131">Cell cycle</keyword>
<organism evidence="16 17">
    <name type="scientific">Aromia moschata</name>
    <dbReference type="NCBI Taxonomy" id="1265417"/>
    <lineage>
        <taxon>Eukaryota</taxon>
        <taxon>Metazoa</taxon>
        <taxon>Ecdysozoa</taxon>
        <taxon>Arthropoda</taxon>
        <taxon>Hexapoda</taxon>
        <taxon>Insecta</taxon>
        <taxon>Pterygota</taxon>
        <taxon>Neoptera</taxon>
        <taxon>Endopterygota</taxon>
        <taxon>Coleoptera</taxon>
        <taxon>Polyphaga</taxon>
        <taxon>Cucujiformia</taxon>
        <taxon>Chrysomeloidea</taxon>
        <taxon>Cerambycidae</taxon>
        <taxon>Cerambycinae</taxon>
        <taxon>Callichromatini</taxon>
        <taxon>Aromia</taxon>
    </lineage>
</organism>
<gene>
    <name evidence="16" type="ORF">NQ318_000415</name>
</gene>
<evidence type="ECO:0000256" key="14">
    <source>
        <dbReference type="ARBA" id="ARBA00025766"/>
    </source>
</evidence>
<dbReference type="GO" id="GO:0010212">
    <property type="term" value="P:response to ionizing radiation"/>
    <property type="evidence" value="ECO:0007669"/>
    <property type="project" value="UniProtKB-UniRule"/>
</dbReference>
<evidence type="ECO:0000256" key="5">
    <source>
        <dbReference type="ARBA" id="ARBA00022703"/>
    </source>
</evidence>
<evidence type="ECO:0000256" key="12">
    <source>
        <dbReference type="ARBA" id="ARBA00023242"/>
    </source>
</evidence>
<dbReference type="AlphaFoldDB" id="A0AAV8YVM0"/>
<keyword evidence="6" id="KW-0677">Repeat</keyword>
<keyword evidence="17" id="KW-1185">Reference proteome</keyword>
<keyword evidence="5 15" id="KW-0053">Apoptosis</keyword>
<evidence type="ECO:0000256" key="8">
    <source>
        <dbReference type="ARBA" id="ARBA00022776"/>
    </source>
</evidence>
<dbReference type="GO" id="GO:0031593">
    <property type="term" value="F:polyubiquitin modification-dependent protein binding"/>
    <property type="evidence" value="ECO:0007669"/>
    <property type="project" value="UniProtKB-UniRule"/>
</dbReference>
<evidence type="ECO:0000256" key="2">
    <source>
        <dbReference type="ARBA" id="ARBA00019438"/>
    </source>
</evidence>
<evidence type="ECO:0000256" key="4">
    <source>
        <dbReference type="ARBA" id="ARBA00022618"/>
    </source>
</evidence>
<dbReference type="GO" id="GO:0006325">
    <property type="term" value="P:chromatin organization"/>
    <property type="evidence" value="ECO:0007669"/>
    <property type="project" value="UniProtKB-UniRule"/>
</dbReference>
<proteinExistence type="inferred from homology"/>
<evidence type="ECO:0000256" key="7">
    <source>
        <dbReference type="ARBA" id="ARBA00022763"/>
    </source>
</evidence>
<sequence length="389" mass="44834">MTDSVYNTDNILCNFPACLRKNIEELCLNSQIGLSTVNLNDISILSNRYNNEEIVLNSYHFIIKIPYAGKRLKWEIIFDPEDFCFAPDFDFNDDQFLNNPDFETIANNIPSLTKWNLKDPTALSTVLNEFLTLYKQIQIEKLLQENIYSRYGKEYEALITEDNGIAPENIEVSIDNNTLHFLMSLKVDCSSLPEYIQPIESDHGTWYNPGKDYAHLKISILKLDGTRSNIALQLSPRLEQILGNSKNLALPDYKRDMVLSEYVSLVMKMIDNRIGMVADHFRMKKVYIANLAAACNQSMIEYDTETYNKAVFLYSVNDYNCLVTITIGSKFPQEKPLVQLSSVFCQEGKQCNENLDKYPYSPALRPDENIDKLLKYLEEAVSVFKNHRH</sequence>
<dbReference type="GO" id="GO:0051301">
    <property type="term" value="P:cell division"/>
    <property type="evidence" value="ECO:0007669"/>
    <property type="project" value="UniProtKB-UniRule"/>
</dbReference>
<dbReference type="GO" id="GO:0006915">
    <property type="term" value="P:apoptotic process"/>
    <property type="evidence" value="ECO:0007669"/>
    <property type="project" value="UniProtKB-UniRule"/>
</dbReference>
<keyword evidence="3 15" id="KW-0963">Cytoplasm</keyword>
<comment type="function">
    <text evidence="15">May play a role in homeostasis or cellular differentiation in cells of neural, epithelial and germline origins. May also act as a death receptor-associated anti-apoptotic protein, which inhibits the mitochondrial apoptotic pathway.</text>
</comment>
<dbReference type="CDD" id="cd23665">
    <property type="entry name" value="BRE-like_insects"/>
    <property type="match status" value="1"/>
</dbReference>
<dbReference type="GO" id="GO:0070531">
    <property type="term" value="C:BRCA1-A complex"/>
    <property type="evidence" value="ECO:0007669"/>
    <property type="project" value="UniProtKB-UniRule"/>
</dbReference>
<dbReference type="InterPro" id="IPR018247">
    <property type="entry name" value="EF_Hand_1_Ca_BS"/>
</dbReference>
<evidence type="ECO:0000256" key="11">
    <source>
        <dbReference type="ARBA" id="ARBA00023204"/>
    </source>
</evidence>
<dbReference type="GO" id="GO:0070552">
    <property type="term" value="C:BRISC complex"/>
    <property type="evidence" value="ECO:0007669"/>
    <property type="project" value="UniProtKB-UniRule"/>
</dbReference>
<evidence type="ECO:0000256" key="9">
    <source>
        <dbReference type="ARBA" id="ARBA00022786"/>
    </source>
</evidence>
<dbReference type="GO" id="GO:0005737">
    <property type="term" value="C:cytoplasm"/>
    <property type="evidence" value="ECO:0007669"/>
    <property type="project" value="UniProtKB-SubCell"/>
</dbReference>
<dbReference type="Proteomes" id="UP001162162">
    <property type="component" value="Unassembled WGS sequence"/>
</dbReference>
<protein>
    <recommendedName>
        <fullName evidence="2 15">BRISC and BRCA1-A complex member 2</fullName>
    </recommendedName>
</protein>